<dbReference type="InterPro" id="IPR006016">
    <property type="entry name" value="UspA"/>
</dbReference>
<dbReference type="PRINTS" id="PR01438">
    <property type="entry name" value="UNVRSLSTRESS"/>
</dbReference>
<dbReference type="RefSeq" id="WP_119012076.1">
    <property type="nucleotide sequence ID" value="NZ_QXNC01000003.1"/>
</dbReference>
<evidence type="ECO:0000256" key="1">
    <source>
        <dbReference type="ARBA" id="ARBA00008791"/>
    </source>
</evidence>
<dbReference type="CDD" id="cd00293">
    <property type="entry name" value="USP-like"/>
    <property type="match status" value="1"/>
</dbReference>
<evidence type="ECO:0000313" key="4">
    <source>
        <dbReference type="Proteomes" id="UP000295182"/>
    </source>
</evidence>
<organism evidence="3 4">
    <name type="scientific">Simplicispira metamorpha</name>
    <dbReference type="NCBI Taxonomy" id="80881"/>
    <lineage>
        <taxon>Bacteria</taxon>
        <taxon>Pseudomonadati</taxon>
        <taxon>Pseudomonadota</taxon>
        <taxon>Betaproteobacteria</taxon>
        <taxon>Burkholderiales</taxon>
        <taxon>Comamonadaceae</taxon>
        <taxon>Simplicispira</taxon>
    </lineage>
</organism>
<gene>
    <name evidence="3" type="ORF">EV674_10517</name>
</gene>
<protein>
    <submittedName>
        <fullName evidence="3">Nucleotide-binding universal stress UspA family protein</fullName>
    </submittedName>
</protein>
<dbReference type="Proteomes" id="UP000295182">
    <property type="component" value="Unassembled WGS sequence"/>
</dbReference>
<dbReference type="EMBL" id="SLXH01000005">
    <property type="protein sequence ID" value="TCP19340.1"/>
    <property type="molecule type" value="Genomic_DNA"/>
</dbReference>
<feature type="domain" description="UspA" evidence="2">
    <location>
        <begin position="2"/>
        <end position="140"/>
    </location>
</feature>
<dbReference type="PANTHER" id="PTHR46268:SF15">
    <property type="entry name" value="UNIVERSAL STRESS PROTEIN HP_0031"/>
    <property type="match status" value="1"/>
</dbReference>
<keyword evidence="4" id="KW-1185">Reference proteome</keyword>
<name>A0A4R2NDV4_9BURK</name>
<dbReference type="Pfam" id="PF00582">
    <property type="entry name" value="Usp"/>
    <property type="match status" value="1"/>
</dbReference>
<dbReference type="Gene3D" id="3.40.50.620">
    <property type="entry name" value="HUPs"/>
    <property type="match status" value="1"/>
</dbReference>
<reference evidence="3 4" key="1">
    <citation type="submission" date="2019-03" db="EMBL/GenBank/DDBJ databases">
        <title>Genomic Encyclopedia of Type Strains, Phase IV (KMG-IV): sequencing the most valuable type-strain genomes for metagenomic binning, comparative biology and taxonomic classification.</title>
        <authorList>
            <person name="Goeker M."/>
        </authorList>
    </citation>
    <scope>NUCLEOTIDE SEQUENCE [LARGE SCALE GENOMIC DNA]</scope>
    <source>
        <strain evidence="3 4">DSM 1837</strain>
    </source>
</reference>
<dbReference type="InterPro" id="IPR014729">
    <property type="entry name" value="Rossmann-like_a/b/a_fold"/>
</dbReference>
<comment type="similarity">
    <text evidence="1">Belongs to the universal stress protein A family.</text>
</comment>
<accession>A0A4R2NDV4</accession>
<dbReference type="AlphaFoldDB" id="A0A4R2NDV4"/>
<dbReference type="PANTHER" id="PTHR46268">
    <property type="entry name" value="STRESS RESPONSE PROTEIN NHAX"/>
    <property type="match status" value="1"/>
</dbReference>
<evidence type="ECO:0000259" key="2">
    <source>
        <dbReference type="Pfam" id="PF00582"/>
    </source>
</evidence>
<dbReference type="OrthoDB" id="9792500at2"/>
<dbReference type="InterPro" id="IPR006015">
    <property type="entry name" value="Universal_stress_UspA"/>
</dbReference>
<proteinExistence type="inferred from homology"/>
<comment type="caution">
    <text evidence="3">The sequence shown here is derived from an EMBL/GenBank/DDBJ whole genome shotgun (WGS) entry which is preliminary data.</text>
</comment>
<sequence>MNILLAVDGSPYTKKMLAYLAAHEELLGTMHNYTAINVQLPLPTRARAALDKGLVESYYEEEAQKVLEPVRTFLGQKGIQLQTISKVGHVGETIAAAAEADKYDLLVMGSHGHGALATLVLGSITTQVLANSRVPVLVVR</sequence>
<evidence type="ECO:0000313" key="3">
    <source>
        <dbReference type="EMBL" id="TCP19340.1"/>
    </source>
</evidence>
<dbReference type="SUPFAM" id="SSF52402">
    <property type="entry name" value="Adenine nucleotide alpha hydrolases-like"/>
    <property type="match status" value="1"/>
</dbReference>